<gene>
    <name evidence="2" type="ORF">OJ996_09080</name>
</gene>
<dbReference type="EMBL" id="JAPDDR010000004">
    <property type="protein sequence ID" value="MCW1913726.1"/>
    <property type="molecule type" value="Genomic_DNA"/>
</dbReference>
<feature type="compositionally biased region" description="Acidic residues" evidence="1">
    <location>
        <begin position="482"/>
        <end position="491"/>
    </location>
</feature>
<dbReference type="InterPro" id="IPR009279">
    <property type="entry name" value="Portal_Mu"/>
</dbReference>
<reference evidence="2" key="1">
    <citation type="submission" date="2022-10" db="EMBL/GenBank/DDBJ databases">
        <title>Luteolibacter sp. GHJ8, whole genome shotgun sequencing project.</title>
        <authorList>
            <person name="Zhao G."/>
            <person name="Shen L."/>
        </authorList>
    </citation>
    <scope>NUCLEOTIDE SEQUENCE</scope>
    <source>
        <strain evidence="2">GHJ8</strain>
    </source>
</reference>
<accession>A0ABT3G2I1</accession>
<dbReference type="RefSeq" id="WP_264513227.1">
    <property type="nucleotide sequence ID" value="NZ_JAPDDR010000004.1"/>
</dbReference>
<sequence length="549" mass="60727">MGNTCAPVGSALPPRRDQLITAADTAPVPSFSGYGDSIIVPQAKDRMRELIEREQLPTEMKATLAGSLTGDMQRQQLLFQAMIDTWPHLSKALREVKLAVRNAPWQVNAWAPRGKKPTAASEKLARFVEDSIWGMKPDMIKGLKGFEGTLEEITLGYFMGHYVGEIHWQKESIWMKAGGETEVEGHRWLPQCSKTLPPRFYGYPYWDQDEDRLMLDRTGGEGMHEAFEDFPEHRFLVGVNGAHSGHPTIAAPLRALTGYWMAAVYGLKWLMQYAQLFGVPFRWAEYEAGDPTAKAEIMAMMRRIGTEGWAAFPKGTKMEFLNEAGGGSSLVQRELLKLADEQCDIFILGQTLTSSQGDKGSQALGTVHMQVRQEILKGVCDFAGEVLTHQFAPSIVALNYGDRRKDIPGIWAKFEAPIDEQKLAERDNALGILSGKVPVAKAWFYERHKLPMPAEGEELLVPEPQPVPEPPKLGPDGQPVQPDEDEDDEVAEKDPEKVAASEASHLPAELKALLKRMEKAAAKGGIIDADAIADLMGAAWINSAKKDVD</sequence>
<keyword evidence="3" id="KW-1185">Reference proteome</keyword>
<organism evidence="2 3">
    <name type="scientific">Luteolibacter rhizosphaerae</name>
    <dbReference type="NCBI Taxonomy" id="2989719"/>
    <lineage>
        <taxon>Bacteria</taxon>
        <taxon>Pseudomonadati</taxon>
        <taxon>Verrucomicrobiota</taxon>
        <taxon>Verrucomicrobiia</taxon>
        <taxon>Verrucomicrobiales</taxon>
        <taxon>Verrucomicrobiaceae</taxon>
        <taxon>Luteolibacter</taxon>
    </lineage>
</organism>
<protein>
    <submittedName>
        <fullName evidence="2">DUF935 domain-containing protein</fullName>
    </submittedName>
</protein>
<feature type="region of interest" description="Disordered" evidence="1">
    <location>
        <begin position="460"/>
        <end position="504"/>
    </location>
</feature>
<evidence type="ECO:0000313" key="3">
    <source>
        <dbReference type="Proteomes" id="UP001165653"/>
    </source>
</evidence>
<feature type="compositionally biased region" description="Pro residues" evidence="1">
    <location>
        <begin position="463"/>
        <end position="473"/>
    </location>
</feature>
<comment type="caution">
    <text evidence="2">The sequence shown here is derived from an EMBL/GenBank/DDBJ whole genome shotgun (WGS) entry which is preliminary data.</text>
</comment>
<evidence type="ECO:0000256" key="1">
    <source>
        <dbReference type="SAM" id="MobiDB-lite"/>
    </source>
</evidence>
<name>A0ABT3G2I1_9BACT</name>
<evidence type="ECO:0000313" key="2">
    <source>
        <dbReference type="EMBL" id="MCW1913726.1"/>
    </source>
</evidence>
<dbReference type="Pfam" id="PF06074">
    <property type="entry name" value="Portal_Mu"/>
    <property type="match status" value="1"/>
</dbReference>
<dbReference type="Proteomes" id="UP001165653">
    <property type="component" value="Unassembled WGS sequence"/>
</dbReference>
<proteinExistence type="predicted"/>